<dbReference type="PRINTS" id="PR00143">
    <property type="entry name" value="CITRTSNTHASE"/>
</dbReference>
<dbReference type="EMBL" id="ADXF01000667">
    <property type="protein sequence ID" value="EFR87605.1"/>
    <property type="molecule type" value="Genomic_DNA"/>
</dbReference>
<protein>
    <recommendedName>
        <fullName evidence="2">citrate synthase (unknown stereospecificity)</fullName>
        <ecNumber evidence="2">2.3.3.16</ecNumber>
    </recommendedName>
</protein>
<sequence length="84" mass="9908">ISMQVEEAVWELKHLKPNVDFYSASVYHALGIDRDLFTLVFSVSRVSGWLAHIFEQYRDNRLIRPRAIYVGPENRSYLPVEERI</sequence>
<dbReference type="InterPro" id="IPR002020">
    <property type="entry name" value="Citrate_synthase"/>
</dbReference>
<name>A0ABN0BWV7_9LIST</name>
<dbReference type="PANTHER" id="PTHR42871:SF1">
    <property type="entry name" value="CITRATE SYNTHASE"/>
    <property type="match status" value="1"/>
</dbReference>
<feature type="non-terminal residue" evidence="3">
    <location>
        <position position="1"/>
    </location>
</feature>
<dbReference type="Proteomes" id="UP000003412">
    <property type="component" value="Chromosome"/>
</dbReference>
<dbReference type="Pfam" id="PF00285">
    <property type="entry name" value="Citrate_synt"/>
    <property type="match status" value="1"/>
</dbReference>
<dbReference type="InterPro" id="IPR036969">
    <property type="entry name" value="Citrate_synthase_sf"/>
</dbReference>
<organism evidence="3 4">
    <name type="scientific">Listeria marthii FSL S4-120</name>
    <dbReference type="NCBI Taxonomy" id="702457"/>
    <lineage>
        <taxon>Bacteria</taxon>
        <taxon>Bacillati</taxon>
        <taxon>Bacillota</taxon>
        <taxon>Bacilli</taxon>
        <taxon>Bacillales</taxon>
        <taxon>Listeriaceae</taxon>
        <taxon>Listeria</taxon>
    </lineage>
</organism>
<keyword evidence="4" id="KW-1185">Reference proteome</keyword>
<reference evidence="3 4" key="1">
    <citation type="journal article" date="2010" name="Microbiol. Resour. Announc.">
        <title>Comparative genomics of the bacterial genus Listeria: Genome evolution is characterized by limited gene acquisition and limited gene loss.</title>
        <authorList>
            <person name="den Bakker H.C."/>
            <person name="Cummings C.A."/>
            <person name="Ferreira V."/>
            <person name="Vatta P."/>
            <person name="Orsi R.H."/>
            <person name="Degoricija L."/>
            <person name="Barker M."/>
            <person name="Petrauskene O."/>
            <person name="Furtado M.R."/>
            <person name="Wiedmann M."/>
        </authorList>
    </citation>
    <scope>NUCLEOTIDE SEQUENCE [LARGE SCALE GENOMIC DNA]</scope>
    <source>
        <strain evidence="3 4">FSL S4-120</strain>
    </source>
</reference>
<proteinExistence type="predicted"/>
<dbReference type="SUPFAM" id="SSF48256">
    <property type="entry name" value="Citrate synthase"/>
    <property type="match status" value="1"/>
</dbReference>
<dbReference type="InterPro" id="IPR016143">
    <property type="entry name" value="Citrate_synth-like_sm_a-sub"/>
</dbReference>
<comment type="caution">
    <text evidence="3">The sequence shown here is derived from an EMBL/GenBank/DDBJ whole genome shotgun (WGS) entry which is preliminary data.</text>
</comment>
<dbReference type="PANTHER" id="PTHR42871">
    <property type="entry name" value="CITRATE SYNTHASE"/>
    <property type="match status" value="1"/>
</dbReference>
<evidence type="ECO:0000313" key="4">
    <source>
        <dbReference type="Proteomes" id="UP000003412"/>
    </source>
</evidence>
<accession>A0ABN0BWV7</accession>
<gene>
    <name evidence="3" type="ORF">NT05LM_1844</name>
</gene>
<dbReference type="Gene3D" id="1.10.230.10">
    <property type="entry name" value="Cytochrome P450-Terp, domain 2"/>
    <property type="match status" value="1"/>
</dbReference>
<comment type="pathway">
    <text evidence="1">Carbohydrate metabolism; tricarboxylic acid cycle; isocitrate from oxaloacetate: step 1/2.</text>
</comment>
<dbReference type="EC" id="2.3.3.16" evidence="2"/>
<evidence type="ECO:0000256" key="2">
    <source>
        <dbReference type="ARBA" id="ARBA00012972"/>
    </source>
</evidence>
<evidence type="ECO:0000256" key="1">
    <source>
        <dbReference type="ARBA" id="ARBA00004751"/>
    </source>
</evidence>
<evidence type="ECO:0000313" key="3">
    <source>
        <dbReference type="EMBL" id="EFR87605.1"/>
    </source>
</evidence>